<dbReference type="Gene3D" id="1.10.357.10">
    <property type="entry name" value="Tetracycline Repressor, domain 2"/>
    <property type="match status" value="1"/>
</dbReference>
<name>A0A317DY66_9PROT</name>
<evidence type="ECO:0000259" key="3">
    <source>
        <dbReference type="Pfam" id="PF00440"/>
    </source>
</evidence>
<dbReference type="Pfam" id="PF00440">
    <property type="entry name" value="TetR_N"/>
    <property type="match status" value="1"/>
</dbReference>
<dbReference type="EMBL" id="QGLF01000008">
    <property type="protein sequence ID" value="PWR17785.1"/>
    <property type="molecule type" value="Genomic_DNA"/>
</dbReference>
<keyword evidence="5" id="KW-1185">Reference proteome</keyword>
<dbReference type="SUPFAM" id="SSF46689">
    <property type="entry name" value="Homeodomain-like"/>
    <property type="match status" value="1"/>
</dbReference>
<evidence type="ECO:0000256" key="1">
    <source>
        <dbReference type="ARBA" id="ARBA00023125"/>
    </source>
</evidence>
<protein>
    <recommendedName>
        <fullName evidence="3">HTH tetR-type domain-containing protein</fullName>
    </recommendedName>
</protein>
<dbReference type="GO" id="GO:0003677">
    <property type="term" value="F:DNA binding"/>
    <property type="evidence" value="ECO:0007669"/>
    <property type="project" value="UniProtKB-KW"/>
</dbReference>
<comment type="caution">
    <text evidence="4">The sequence shown here is derived from an EMBL/GenBank/DDBJ whole genome shotgun (WGS) entry which is preliminary data.</text>
</comment>
<accession>A0A317DY66</accession>
<proteinExistence type="predicted"/>
<evidence type="ECO:0000256" key="2">
    <source>
        <dbReference type="SAM" id="MobiDB-lite"/>
    </source>
</evidence>
<feature type="domain" description="HTH tetR-type" evidence="3">
    <location>
        <begin position="35"/>
        <end position="81"/>
    </location>
</feature>
<organism evidence="4 5">
    <name type="scientific">Zavarzinia compransoris</name>
    <dbReference type="NCBI Taxonomy" id="1264899"/>
    <lineage>
        <taxon>Bacteria</taxon>
        <taxon>Pseudomonadati</taxon>
        <taxon>Pseudomonadota</taxon>
        <taxon>Alphaproteobacteria</taxon>
        <taxon>Rhodospirillales</taxon>
        <taxon>Zavarziniaceae</taxon>
        <taxon>Zavarzinia</taxon>
    </lineage>
</organism>
<reference evidence="5" key="1">
    <citation type="submission" date="2018-05" db="EMBL/GenBank/DDBJ databases">
        <title>Zavarzinia sp. HR-AS.</title>
        <authorList>
            <person name="Lee Y."/>
            <person name="Jeon C.O."/>
        </authorList>
    </citation>
    <scope>NUCLEOTIDE SEQUENCE [LARGE SCALE GENOMIC DNA]</scope>
    <source>
        <strain evidence="5">DSM 1231</strain>
    </source>
</reference>
<dbReference type="AlphaFoldDB" id="A0A317DY66"/>
<gene>
    <name evidence="4" type="ORF">DKG75_21820</name>
</gene>
<dbReference type="Proteomes" id="UP000246077">
    <property type="component" value="Unassembled WGS sequence"/>
</dbReference>
<keyword evidence="1" id="KW-0238">DNA-binding</keyword>
<feature type="region of interest" description="Disordered" evidence="2">
    <location>
        <begin position="1"/>
        <end position="26"/>
    </location>
</feature>
<evidence type="ECO:0000313" key="5">
    <source>
        <dbReference type="Proteomes" id="UP000246077"/>
    </source>
</evidence>
<dbReference type="InterPro" id="IPR001647">
    <property type="entry name" value="HTH_TetR"/>
</dbReference>
<dbReference type="RefSeq" id="WP_109923313.1">
    <property type="nucleotide sequence ID" value="NZ_QGLF01000008.1"/>
</dbReference>
<dbReference type="InterPro" id="IPR009057">
    <property type="entry name" value="Homeodomain-like_sf"/>
</dbReference>
<sequence>MSSTALRPRYRPPAAGDLNPEGGAAKAERTRRRLILAAERLLGQRGIANVSQRMIQQAAGQRNAAAVTYYFGSFEQLVIEVFRMRMTAINARRMAMLGDSSPSVMALASAFIVPLAEELMPRPEGNHYLRFLLQYRTDQNFLRLTLPPSLIEGMLVAAQRFVAMRPDLSAEDCEDRCNLCIDMVVHALAVTEMKLEIERPPTADWRRRVEARIRSLEDAVTAILER</sequence>
<dbReference type="OrthoDB" id="2356263at2"/>
<evidence type="ECO:0000313" key="4">
    <source>
        <dbReference type="EMBL" id="PWR17785.1"/>
    </source>
</evidence>